<feature type="transmembrane region" description="Helical" evidence="3">
    <location>
        <begin position="280"/>
        <end position="300"/>
    </location>
</feature>
<protein>
    <recommendedName>
        <fullName evidence="6">PhnA-like protein</fullName>
    </recommendedName>
</protein>
<evidence type="ECO:0000313" key="5">
    <source>
        <dbReference type="Proteomes" id="UP001589865"/>
    </source>
</evidence>
<reference evidence="4 5" key="1">
    <citation type="submission" date="2024-09" db="EMBL/GenBank/DDBJ databases">
        <authorList>
            <person name="Sun Q."/>
            <person name="Mori K."/>
        </authorList>
    </citation>
    <scope>NUCLEOTIDE SEQUENCE [LARGE SCALE GENOMIC DNA]</scope>
    <source>
        <strain evidence="4 5">TBRC 5777</strain>
    </source>
</reference>
<keyword evidence="1" id="KW-0175">Coiled coil</keyword>
<gene>
    <name evidence="4" type="ORF">ACFFGY_18640</name>
</gene>
<keyword evidence="3" id="KW-0812">Transmembrane</keyword>
<evidence type="ECO:0000313" key="4">
    <source>
        <dbReference type="EMBL" id="MFC0410276.1"/>
    </source>
</evidence>
<organism evidence="4 5">
    <name type="scientific">Roseomonas elaeocarpi</name>
    <dbReference type="NCBI Taxonomy" id="907779"/>
    <lineage>
        <taxon>Bacteria</taxon>
        <taxon>Pseudomonadati</taxon>
        <taxon>Pseudomonadota</taxon>
        <taxon>Alphaproteobacteria</taxon>
        <taxon>Acetobacterales</taxon>
        <taxon>Roseomonadaceae</taxon>
        <taxon>Roseomonas</taxon>
    </lineage>
</organism>
<sequence>MQSPTSGSPHGASFPAGTGPATVEGAPSVRSRISWGAIFAGAVIALAIGLMLNVLGAAVGATLVDATSRQTPDASSFGIGAGIWLLVANLIGLAVGGYAAARLSGTADGTDGTLHGFAVWAATFLVSAVLLGNLVAGVGATAANGVAGVVGSLGRGAGSLVSGIGEQAANRTSTSSIQSATQSVIDRAQNALSGGGGDPAAMNSDQRKAEIGTLVGRRITDGNLSQGDRDRLNALVAAEYNISPQDAQARVQGAEQQAQQAMQQAEERARQAADAAAKGASVASFSVFATMLLGLIAAVLGSRLGTRALVAARGGR</sequence>
<name>A0ABV6JX24_9PROT</name>
<evidence type="ECO:0000256" key="2">
    <source>
        <dbReference type="SAM" id="MobiDB-lite"/>
    </source>
</evidence>
<proteinExistence type="predicted"/>
<feature type="transmembrane region" description="Helical" evidence="3">
    <location>
        <begin position="76"/>
        <end position="101"/>
    </location>
</feature>
<evidence type="ECO:0008006" key="6">
    <source>
        <dbReference type="Google" id="ProtNLM"/>
    </source>
</evidence>
<accession>A0ABV6JX24</accession>
<dbReference type="RefSeq" id="WP_377046028.1">
    <property type="nucleotide sequence ID" value="NZ_JBHLUN010000014.1"/>
</dbReference>
<evidence type="ECO:0000256" key="1">
    <source>
        <dbReference type="SAM" id="Coils"/>
    </source>
</evidence>
<feature type="region of interest" description="Disordered" evidence="2">
    <location>
        <begin position="1"/>
        <end position="23"/>
    </location>
</feature>
<comment type="caution">
    <text evidence="4">The sequence shown here is derived from an EMBL/GenBank/DDBJ whole genome shotgun (WGS) entry which is preliminary data.</text>
</comment>
<keyword evidence="3" id="KW-0472">Membrane</keyword>
<feature type="coiled-coil region" evidence="1">
    <location>
        <begin position="248"/>
        <end position="275"/>
    </location>
</feature>
<evidence type="ECO:0000256" key="3">
    <source>
        <dbReference type="SAM" id="Phobius"/>
    </source>
</evidence>
<feature type="transmembrane region" description="Helical" evidence="3">
    <location>
        <begin position="37"/>
        <end position="64"/>
    </location>
</feature>
<feature type="transmembrane region" description="Helical" evidence="3">
    <location>
        <begin position="113"/>
        <end position="136"/>
    </location>
</feature>
<dbReference type="EMBL" id="JBHLUN010000014">
    <property type="protein sequence ID" value="MFC0410276.1"/>
    <property type="molecule type" value="Genomic_DNA"/>
</dbReference>
<dbReference type="Proteomes" id="UP001589865">
    <property type="component" value="Unassembled WGS sequence"/>
</dbReference>
<keyword evidence="3" id="KW-1133">Transmembrane helix</keyword>
<keyword evidence="5" id="KW-1185">Reference proteome</keyword>